<sequence length="443" mass="47825">MPSLIRYVQDSHYFPPEVDVVVIGAGIVGAATAYELARQGVSVVLIEKGLVGAEQSSRNWGWCRQQNRDERELPLVIHALQRWGELNQETGEELGFRRSGLVYATGNQSEIDAWDNWGKMAKSYGVRSDILTAEQAKAMTPGSTSRWLGGVSSPSDGHAEPSLAAPGLAIAAQRLGALVFQQCAVRGLDISAGRVSGVITERGTIKTRQVVCAAGAWTSLFCRRHGVDLPLGNVTGTAFRTTAVEQAIAMPLYTPTFACRPQMDGSYTVSISGRGRLTPGAQSLRYARQFWPTFKARRKYLTLSPGIAPFLRGPETFCRWQFDRRSPFEEVRILDPDADMAMVQEAIEAMCKEYPALRGIRAEQAWGGVIDSTPDAIPVISPVARLPGLIISAGYSGHGFGIGPAAGRLAADLVTGATPIVDPAPYRYSRLVDGSGLDLPGMM</sequence>
<dbReference type="Gene3D" id="3.50.50.60">
    <property type="entry name" value="FAD/NAD(P)-binding domain"/>
    <property type="match status" value="1"/>
</dbReference>
<dbReference type="PATRIC" id="fig|69222.5.peg.3331"/>
<evidence type="ECO:0000256" key="1">
    <source>
        <dbReference type="ARBA" id="ARBA00009410"/>
    </source>
</evidence>
<dbReference type="RefSeq" id="WP_034939264.1">
    <property type="nucleotide sequence ID" value="NZ_JFHN01000057.1"/>
</dbReference>
<comment type="similarity">
    <text evidence="1">Belongs to the DadA oxidoreductase family.</text>
</comment>
<dbReference type="Pfam" id="PF01266">
    <property type="entry name" value="DAO"/>
    <property type="match status" value="1"/>
</dbReference>
<name>A0A014N546_9GAMM</name>
<dbReference type="EMBL" id="JFHN01000057">
    <property type="protein sequence ID" value="EXU74533.1"/>
    <property type="molecule type" value="Genomic_DNA"/>
</dbReference>
<dbReference type="InterPro" id="IPR036188">
    <property type="entry name" value="FAD/NAD-bd_sf"/>
</dbReference>
<evidence type="ECO:0000259" key="3">
    <source>
        <dbReference type="Pfam" id="PF01266"/>
    </source>
</evidence>
<dbReference type="PANTHER" id="PTHR13847:SF280">
    <property type="entry name" value="D-AMINO ACID DEHYDROGENASE"/>
    <property type="match status" value="1"/>
</dbReference>
<dbReference type="GO" id="GO:0005886">
    <property type="term" value="C:plasma membrane"/>
    <property type="evidence" value="ECO:0007669"/>
    <property type="project" value="TreeGrafter"/>
</dbReference>
<dbReference type="PANTHER" id="PTHR13847">
    <property type="entry name" value="SARCOSINE DEHYDROGENASE-RELATED"/>
    <property type="match status" value="1"/>
</dbReference>
<dbReference type="InterPro" id="IPR006076">
    <property type="entry name" value="FAD-dep_OxRdtase"/>
</dbReference>
<accession>A0A014N546</accession>
<dbReference type="GO" id="GO:0005737">
    <property type="term" value="C:cytoplasm"/>
    <property type="evidence" value="ECO:0007669"/>
    <property type="project" value="TreeGrafter"/>
</dbReference>
<keyword evidence="2" id="KW-0560">Oxidoreductase</keyword>
<feature type="domain" description="FAD dependent oxidoreductase" evidence="3">
    <location>
        <begin position="19"/>
        <end position="413"/>
    </location>
</feature>
<evidence type="ECO:0000256" key="2">
    <source>
        <dbReference type="ARBA" id="ARBA00023002"/>
    </source>
</evidence>
<comment type="caution">
    <text evidence="4">The sequence shown here is derived from an EMBL/GenBank/DDBJ whole genome shotgun (WGS) entry which is preliminary data.</text>
</comment>
<organism evidence="4 5">
    <name type="scientific">Erwinia mallotivora</name>
    <dbReference type="NCBI Taxonomy" id="69222"/>
    <lineage>
        <taxon>Bacteria</taxon>
        <taxon>Pseudomonadati</taxon>
        <taxon>Pseudomonadota</taxon>
        <taxon>Gammaproteobacteria</taxon>
        <taxon>Enterobacterales</taxon>
        <taxon>Erwiniaceae</taxon>
        <taxon>Erwinia</taxon>
    </lineage>
</organism>
<keyword evidence="5" id="KW-1185">Reference proteome</keyword>
<proteinExistence type="inferred from homology"/>
<dbReference type="OrthoDB" id="9815989at2"/>
<dbReference type="AlphaFoldDB" id="A0A014N546"/>
<evidence type="ECO:0000313" key="5">
    <source>
        <dbReference type="Proteomes" id="UP000019918"/>
    </source>
</evidence>
<dbReference type="GO" id="GO:0055130">
    <property type="term" value="P:D-alanine catabolic process"/>
    <property type="evidence" value="ECO:0007669"/>
    <property type="project" value="TreeGrafter"/>
</dbReference>
<dbReference type="STRING" id="69222.BG55_16335"/>
<dbReference type="GO" id="GO:0008718">
    <property type="term" value="F:D-amino-acid dehydrogenase activity"/>
    <property type="evidence" value="ECO:0007669"/>
    <property type="project" value="TreeGrafter"/>
</dbReference>
<dbReference type="Proteomes" id="UP000019918">
    <property type="component" value="Unassembled WGS sequence"/>
</dbReference>
<gene>
    <name evidence="4" type="ORF">BG55_16335</name>
</gene>
<evidence type="ECO:0000313" key="4">
    <source>
        <dbReference type="EMBL" id="EXU74533.1"/>
    </source>
</evidence>
<protein>
    <submittedName>
        <fullName evidence="4">D-amino acid oxidase</fullName>
    </submittedName>
</protein>
<dbReference type="SUPFAM" id="SSF51905">
    <property type="entry name" value="FAD/NAD(P)-binding domain"/>
    <property type="match status" value="1"/>
</dbReference>
<dbReference type="Gene3D" id="3.30.9.10">
    <property type="entry name" value="D-Amino Acid Oxidase, subunit A, domain 2"/>
    <property type="match status" value="1"/>
</dbReference>
<reference evidence="4 5" key="1">
    <citation type="submission" date="2014-02" db="EMBL/GenBank/DDBJ databases">
        <title>Draft genome of Erwinia mallotivora strain BT-MARDI, a papaya dieback pathogen.</title>
        <authorList>
            <person name="Redzuan R."/>
            <person name="Abu Bakar N."/>
            <person name="Badrun R."/>
            <person name="Mohd Raih M.F."/>
            <person name="Rozano L."/>
            <person name="Mat Amin N."/>
        </authorList>
    </citation>
    <scope>NUCLEOTIDE SEQUENCE [LARGE SCALE GENOMIC DNA]</scope>
    <source>
        <strain evidence="4 5">BT-MARDI</strain>
    </source>
</reference>